<gene>
    <name evidence="4" type="ORF">MVEN_00529200</name>
</gene>
<accession>A0A8H6YMR2</accession>
<reference evidence="4" key="1">
    <citation type="submission" date="2020-05" db="EMBL/GenBank/DDBJ databases">
        <title>Mycena genomes resolve the evolution of fungal bioluminescence.</title>
        <authorList>
            <person name="Tsai I.J."/>
        </authorList>
    </citation>
    <scope>NUCLEOTIDE SEQUENCE</scope>
    <source>
        <strain evidence="4">CCC161011</strain>
    </source>
</reference>
<feature type="transmembrane region" description="Helical" evidence="2">
    <location>
        <begin position="171"/>
        <end position="194"/>
    </location>
</feature>
<feature type="domain" description="DUF2786" evidence="3">
    <location>
        <begin position="339"/>
        <end position="374"/>
    </location>
</feature>
<feature type="transmembrane region" description="Helical" evidence="2">
    <location>
        <begin position="123"/>
        <end position="143"/>
    </location>
</feature>
<evidence type="ECO:0000259" key="3">
    <source>
        <dbReference type="Pfam" id="PF10979"/>
    </source>
</evidence>
<evidence type="ECO:0000313" key="4">
    <source>
        <dbReference type="EMBL" id="KAF7361847.1"/>
    </source>
</evidence>
<dbReference type="Proteomes" id="UP000620124">
    <property type="component" value="Unassembled WGS sequence"/>
</dbReference>
<evidence type="ECO:0000256" key="2">
    <source>
        <dbReference type="SAM" id="Phobius"/>
    </source>
</evidence>
<organism evidence="4 5">
    <name type="scientific">Mycena venus</name>
    <dbReference type="NCBI Taxonomy" id="2733690"/>
    <lineage>
        <taxon>Eukaryota</taxon>
        <taxon>Fungi</taxon>
        <taxon>Dikarya</taxon>
        <taxon>Basidiomycota</taxon>
        <taxon>Agaricomycotina</taxon>
        <taxon>Agaricomycetes</taxon>
        <taxon>Agaricomycetidae</taxon>
        <taxon>Agaricales</taxon>
        <taxon>Marasmiineae</taxon>
        <taxon>Mycenaceae</taxon>
        <taxon>Mycena</taxon>
    </lineage>
</organism>
<dbReference type="Pfam" id="PF10979">
    <property type="entry name" value="DUF2786"/>
    <property type="match status" value="1"/>
</dbReference>
<comment type="caution">
    <text evidence="4">The sequence shown here is derived from an EMBL/GenBank/DDBJ whole genome shotgun (WGS) entry which is preliminary data.</text>
</comment>
<sequence>MAVGKIMYQFSNERFLNFHGQEAARLTRYQSIYDKPSGQDSSWLMSILSPILFCVPEVHLQSFGKIWVDEIAAKEPWVKFIGKLTSEWSEHTAFATILLNANVAFLGVPGVDPGGSSQSLTQVFSSISLVLSVGSAIIGLILVRQHRTKRIGTADEAVGFFENHKNLKTTAIIYSLPYALLMYGMAFFLLAFMLSCFVRTSMTTRVMLGIFWALASMLVVWCLIWQAYEDSTTFLPPWFDRMKSKWQTELRQSLIMGKRHRHGSEYESSDFSESDSDSDEYTGPSKASGKSPTGKKKTRKANPKVKAPSTKAEVTIRATDTPLDKADSKKRLEKIDSAVIGRIKKALALASHAQTGEDEARAALRMASKLLERHK</sequence>
<feature type="transmembrane region" description="Helical" evidence="2">
    <location>
        <begin position="93"/>
        <end position="111"/>
    </location>
</feature>
<feature type="compositionally biased region" description="Basic residues" evidence="1">
    <location>
        <begin position="293"/>
        <end position="303"/>
    </location>
</feature>
<feature type="region of interest" description="Disordered" evidence="1">
    <location>
        <begin position="265"/>
        <end position="328"/>
    </location>
</feature>
<name>A0A8H6YMR2_9AGAR</name>
<proteinExistence type="predicted"/>
<dbReference type="AlphaFoldDB" id="A0A8H6YMR2"/>
<dbReference type="EMBL" id="JACAZI010000004">
    <property type="protein sequence ID" value="KAF7361847.1"/>
    <property type="molecule type" value="Genomic_DNA"/>
</dbReference>
<keyword evidence="2" id="KW-0472">Membrane</keyword>
<protein>
    <recommendedName>
        <fullName evidence="3">DUF2786 domain-containing protein</fullName>
    </recommendedName>
</protein>
<evidence type="ECO:0000313" key="5">
    <source>
        <dbReference type="Proteomes" id="UP000620124"/>
    </source>
</evidence>
<evidence type="ECO:0000256" key="1">
    <source>
        <dbReference type="SAM" id="MobiDB-lite"/>
    </source>
</evidence>
<keyword evidence="5" id="KW-1185">Reference proteome</keyword>
<dbReference type="InterPro" id="IPR024498">
    <property type="entry name" value="DUF2786"/>
</dbReference>
<keyword evidence="2" id="KW-0812">Transmembrane</keyword>
<feature type="transmembrane region" description="Helical" evidence="2">
    <location>
        <begin position="206"/>
        <end position="228"/>
    </location>
</feature>
<feature type="compositionally biased region" description="Acidic residues" evidence="1">
    <location>
        <begin position="267"/>
        <end position="280"/>
    </location>
</feature>
<keyword evidence="2" id="KW-1133">Transmembrane helix</keyword>
<dbReference type="OrthoDB" id="2657661at2759"/>